<reference evidence="1" key="1">
    <citation type="journal article" date="2021" name="Proc. Natl. Acad. Sci. U.S.A.">
        <title>A Catalog of Tens of Thousands of Viruses from Human Metagenomes Reveals Hidden Associations with Chronic Diseases.</title>
        <authorList>
            <person name="Tisza M.J."/>
            <person name="Buck C.B."/>
        </authorList>
    </citation>
    <scope>NUCLEOTIDE SEQUENCE</scope>
    <source>
        <strain evidence="1">Ct53O25</strain>
    </source>
</reference>
<protein>
    <submittedName>
        <fullName evidence="1">Putative hydrolases of HD superfamily</fullName>
    </submittedName>
</protein>
<name>A0A8S5MB55_9CAUD</name>
<keyword evidence="1" id="KW-0378">Hydrolase</keyword>
<dbReference type="EMBL" id="BK014869">
    <property type="protein sequence ID" value="DAD79585.1"/>
    <property type="molecule type" value="Genomic_DNA"/>
</dbReference>
<dbReference type="GO" id="GO:0016787">
    <property type="term" value="F:hydrolase activity"/>
    <property type="evidence" value="ECO:0007669"/>
    <property type="project" value="UniProtKB-KW"/>
</dbReference>
<evidence type="ECO:0000313" key="1">
    <source>
        <dbReference type="EMBL" id="DAD79585.1"/>
    </source>
</evidence>
<dbReference type="SUPFAM" id="SSF109604">
    <property type="entry name" value="HD-domain/PDEase-like"/>
    <property type="match status" value="1"/>
</dbReference>
<proteinExistence type="predicted"/>
<accession>A0A8S5MB55</accession>
<sequence length="225" mass="25543">MKLNGIKALPTGNVIDLNNVSDYKFTVEEIADLLSHVNRFNGYGMDVASHSMWVARTLYYLTGNPHIALLGLMHDAQEAYIGDIATPVKHVAGNYWEELENKLQRAIQWQLFIQHENNLGAKGLVKLVDLVSLKLEYEQMVEAGVYKPDTKGVWEAALANVNTIEGIEPPKEDQRSAVDFVFAYNHYKALCEEQVSYTKCKYLFNGESYICSINDEHLTTFYTKL</sequence>
<organism evidence="1">
    <name type="scientific">Podoviridae sp. ct53O25</name>
    <dbReference type="NCBI Taxonomy" id="2826539"/>
    <lineage>
        <taxon>Viruses</taxon>
        <taxon>Duplodnaviria</taxon>
        <taxon>Heunggongvirae</taxon>
        <taxon>Uroviricota</taxon>
        <taxon>Caudoviricetes</taxon>
    </lineage>
</organism>
<dbReference type="Gene3D" id="1.10.3210.10">
    <property type="entry name" value="Hypothetical protein af1432"/>
    <property type="match status" value="1"/>
</dbReference>